<dbReference type="AlphaFoldDB" id="A0A2X1KGQ1"/>
<dbReference type="EMBL" id="UARS01000005">
    <property type="protein sequence ID" value="SPW43041.1"/>
    <property type="molecule type" value="Genomic_DNA"/>
</dbReference>
<evidence type="ECO:0000313" key="2">
    <source>
        <dbReference type="Proteomes" id="UP000250561"/>
    </source>
</evidence>
<protein>
    <submittedName>
        <fullName evidence="1">Uncharacterized protein</fullName>
    </submittedName>
</protein>
<organism evidence="1 2">
    <name type="scientific">Escherichia coli</name>
    <dbReference type="NCBI Taxonomy" id="562"/>
    <lineage>
        <taxon>Bacteria</taxon>
        <taxon>Pseudomonadati</taxon>
        <taxon>Pseudomonadota</taxon>
        <taxon>Gammaproteobacteria</taxon>
        <taxon>Enterobacterales</taxon>
        <taxon>Enterobacteriaceae</taxon>
        <taxon>Escherichia</taxon>
    </lineage>
</organism>
<evidence type="ECO:0000313" key="1">
    <source>
        <dbReference type="EMBL" id="SPW43041.1"/>
    </source>
</evidence>
<accession>A0A2X1KGQ1</accession>
<sequence length="51" mass="5735">MQPSLRDVWFASGWCGVLLFARQPYPHNGPLFPMDFEVQEGGDAVNPLELT</sequence>
<name>A0A2X1KGQ1_ECOLX</name>
<dbReference type="Proteomes" id="UP000250561">
    <property type="component" value="Unassembled WGS sequence"/>
</dbReference>
<reference evidence="1 2" key="1">
    <citation type="submission" date="2018-06" db="EMBL/GenBank/DDBJ databases">
        <authorList>
            <consortium name="Pathogen Informatics"/>
            <person name="Doyle S."/>
        </authorList>
    </citation>
    <scope>NUCLEOTIDE SEQUENCE [LARGE SCALE GENOMIC DNA]</scope>
    <source>
        <strain evidence="1 2">NCTC11126</strain>
    </source>
</reference>
<gene>
    <name evidence="1" type="ORF">NCTC11126_02418</name>
</gene>
<proteinExistence type="predicted"/>